<keyword evidence="2" id="KW-1185">Reference proteome</keyword>
<proteinExistence type="predicted"/>
<name>A0A5C5TXM1_9GAMM</name>
<evidence type="ECO:0000313" key="1">
    <source>
        <dbReference type="EMBL" id="TWT18269.1"/>
    </source>
</evidence>
<protein>
    <submittedName>
        <fullName evidence="1">Uncharacterized protein</fullName>
    </submittedName>
</protein>
<dbReference type="AlphaFoldDB" id="A0A5C5TXM1"/>
<accession>A0A5C5TXM1</accession>
<evidence type="ECO:0000313" key="2">
    <source>
        <dbReference type="Proteomes" id="UP000315949"/>
    </source>
</evidence>
<reference evidence="1 2" key="1">
    <citation type="submission" date="2019-07" db="EMBL/GenBank/DDBJ databases">
        <title>Luteimonas sp. YD-1 nov., isolated from acidic soil.</title>
        <authorList>
            <person name="Zhou J."/>
        </authorList>
    </citation>
    <scope>NUCLEOTIDE SEQUENCE [LARGE SCALE GENOMIC DNA]</scope>
    <source>
        <strain evidence="1 2">YD-1</strain>
    </source>
</reference>
<sequence length="217" mass="23683">MGDEALACISGGMPSKVGEMHGVSFNNGYELDALRPGTFASAAVLKSAKQHSATFMVDGLITQTINFSFNDFPGSDVCFRYDNREKIWSVSKTERNFCQSCSSEIEVRVGLYQSEPFALNSPNASTEPYRLYMRVFPGKKIALVISPATGEEISRQLLEGSDMAGDNSYVESDNGITFSFGPTQHTVTPVKAGSVRLISMYANGNIVERNLSFVNLD</sequence>
<dbReference type="EMBL" id="VOHE01000005">
    <property type="protein sequence ID" value="TWT18269.1"/>
    <property type="molecule type" value="Genomic_DNA"/>
</dbReference>
<organism evidence="1 2">
    <name type="scientific">Luteimonas wenzhouensis</name>
    <dbReference type="NCBI Taxonomy" id="2599615"/>
    <lineage>
        <taxon>Bacteria</taxon>
        <taxon>Pseudomonadati</taxon>
        <taxon>Pseudomonadota</taxon>
        <taxon>Gammaproteobacteria</taxon>
        <taxon>Lysobacterales</taxon>
        <taxon>Lysobacteraceae</taxon>
        <taxon>Luteimonas</taxon>
    </lineage>
</organism>
<comment type="caution">
    <text evidence="1">The sequence shown here is derived from an EMBL/GenBank/DDBJ whole genome shotgun (WGS) entry which is preliminary data.</text>
</comment>
<dbReference type="OrthoDB" id="6058838at2"/>
<gene>
    <name evidence="1" type="ORF">FQY79_10260</name>
</gene>
<dbReference type="Proteomes" id="UP000315949">
    <property type="component" value="Unassembled WGS sequence"/>
</dbReference>
<dbReference type="RefSeq" id="WP_146312837.1">
    <property type="nucleotide sequence ID" value="NZ_VOHE01000005.1"/>
</dbReference>